<proteinExistence type="predicted"/>
<evidence type="ECO:0000313" key="4">
    <source>
        <dbReference type="Proteomes" id="UP001328107"/>
    </source>
</evidence>
<evidence type="ECO:0000256" key="1">
    <source>
        <dbReference type="SAM" id="Phobius"/>
    </source>
</evidence>
<keyword evidence="2" id="KW-0732">Signal</keyword>
<organism evidence="3 4">
    <name type="scientific">Pristionchus mayeri</name>
    <dbReference type="NCBI Taxonomy" id="1317129"/>
    <lineage>
        <taxon>Eukaryota</taxon>
        <taxon>Metazoa</taxon>
        <taxon>Ecdysozoa</taxon>
        <taxon>Nematoda</taxon>
        <taxon>Chromadorea</taxon>
        <taxon>Rhabditida</taxon>
        <taxon>Rhabditina</taxon>
        <taxon>Diplogasteromorpha</taxon>
        <taxon>Diplogasteroidea</taxon>
        <taxon>Neodiplogasteridae</taxon>
        <taxon>Pristionchus</taxon>
    </lineage>
</organism>
<feature type="non-terminal residue" evidence="3">
    <location>
        <position position="107"/>
    </location>
</feature>
<dbReference type="Proteomes" id="UP001328107">
    <property type="component" value="Unassembled WGS sequence"/>
</dbReference>
<keyword evidence="4" id="KW-1185">Reference proteome</keyword>
<gene>
    <name evidence="3" type="ORF">PMAYCL1PPCAC_15391</name>
</gene>
<evidence type="ECO:0008006" key="5">
    <source>
        <dbReference type="Google" id="ProtNLM"/>
    </source>
</evidence>
<reference evidence="4" key="1">
    <citation type="submission" date="2022-10" db="EMBL/GenBank/DDBJ databases">
        <title>Genome assembly of Pristionchus species.</title>
        <authorList>
            <person name="Yoshida K."/>
            <person name="Sommer R.J."/>
        </authorList>
    </citation>
    <scope>NUCLEOTIDE SEQUENCE [LARGE SCALE GENOMIC DNA]</scope>
    <source>
        <strain evidence="4">RS5460</strain>
    </source>
</reference>
<name>A0AAN5HY43_9BILA</name>
<dbReference type="EMBL" id="BTRK01000004">
    <property type="protein sequence ID" value="GMR45195.1"/>
    <property type="molecule type" value="Genomic_DNA"/>
</dbReference>
<keyword evidence="1" id="KW-0812">Transmembrane</keyword>
<dbReference type="AlphaFoldDB" id="A0AAN5HY43"/>
<feature type="chain" id="PRO_5042820907" description="G protein-coupled receptor" evidence="2">
    <location>
        <begin position="18"/>
        <end position="107"/>
    </location>
</feature>
<sequence length="107" mass="12567">YLPLALLLLKLLLFSNGRFRDTLTKYPRRLRWIIVCISTVVSIVLPAGVILVPSVLSLLEVLLDLYRRKVVSEHLVDDRKLKHRKDGGKNEDDRRNHDFGLLFQYRR</sequence>
<comment type="caution">
    <text evidence="3">The sequence shown here is derived from an EMBL/GenBank/DDBJ whole genome shotgun (WGS) entry which is preliminary data.</text>
</comment>
<evidence type="ECO:0000256" key="2">
    <source>
        <dbReference type="SAM" id="SignalP"/>
    </source>
</evidence>
<feature type="transmembrane region" description="Helical" evidence="1">
    <location>
        <begin position="30"/>
        <end position="59"/>
    </location>
</feature>
<keyword evidence="1" id="KW-1133">Transmembrane helix</keyword>
<feature type="signal peptide" evidence="2">
    <location>
        <begin position="1"/>
        <end position="17"/>
    </location>
</feature>
<keyword evidence="1" id="KW-0472">Membrane</keyword>
<evidence type="ECO:0000313" key="3">
    <source>
        <dbReference type="EMBL" id="GMR45195.1"/>
    </source>
</evidence>
<feature type="non-terminal residue" evidence="3">
    <location>
        <position position="1"/>
    </location>
</feature>
<protein>
    <recommendedName>
        <fullName evidence="5">G protein-coupled receptor</fullName>
    </recommendedName>
</protein>
<accession>A0AAN5HY43</accession>